<keyword evidence="3" id="KW-1185">Reference proteome</keyword>
<gene>
    <name evidence="2" type="ORF">FKW44_003777</name>
</gene>
<organism evidence="2 3">
    <name type="scientific">Caligus rogercresseyi</name>
    <name type="common">Sea louse</name>
    <dbReference type="NCBI Taxonomy" id="217165"/>
    <lineage>
        <taxon>Eukaryota</taxon>
        <taxon>Metazoa</taxon>
        <taxon>Ecdysozoa</taxon>
        <taxon>Arthropoda</taxon>
        <taxon>Crustacea</taxon>
        <taxon>Multicrustacea</taxon>
        <taxon>Hexanauplia</taxon>
        <taxon>Copepoda</taxon>
        <taxon>Siphonostomatoida</taxon>
        <taxon>Caligidae</taxon>
        <taxon>Caligus</taxon>
    </lineage>
</organism>
<dbReference type="EMBL" id="CP045891">
    <property type="protein sequence ID" value="QQP58454.1"/>
    <property type="molecule type" value="Genomic_DNA"/>
</dbReference>
<sequence>MDSTTSAPNAQSRSSRVIKPPARFQDGLPFQTALPFGFRWGEQCSARRHGSPY</sequence>
<dbReference type="AlphaFoldDB" id="A0A7T8KM36"/>
<proteinExistence type="predicted"/>
<dbReference type="Proteomes" id="UP000595437">
    <property type="component" value="Chromosome 2"/>
</dbReference>
<feature type="compositionally biased region" description="Polar residues" evidence="1">
    <location>
        <begin position="1"/>
        <end position="15"/>
    </location>
</feature>
<accession>A0A7T8KM36</accession>
<reference evidence="3" key="1">
    <citation type="submission" date="2021-01" db="EMBL/GenBank/DDBJ databases">
        <title>Caligus Genome Assembly.</title>
        <authorList>
            <person name="Gallardo-Escarate C."/>
        </authorList>
    </citation>
    <scope>NUCLEOTIDE SEQUENCE [LARGE SCALE GENOMIC DNA]</scope>
</reference>
<evidence type="ECO:0000313" key="2">
    <source>
        <dbReference type="EMBL" id="QQP58454.1"/>
    </source>
</evidence>
<evidence type="ECO:0000313" key="3">
    <source>
        <dbReference type="Proteomes" id="UP000595437"/>
    </source>
</evidence>
<name>A0A7T8KM36_CALRO</name>
<protein>
    <submittedName>
        <fullName evidence="2">Uncharacterized protein</fullName>
    </submittedName>
</protein>
<feature type="region of interest" description="Disordered" evidence="1">
    <location>
        <begin position="1"/>
        <end position="24"/>
    </location>
</feature>
<evidence type="ECO:0000256" key="1">
    <source>
        <dbReference type="SAM" id="MobiDB-lite"/>
    </source>
</evidence>